<dbReference type="Gene3D" id="1.10.340.30">
    <property type="entry name" value="Hypothetical protein, domain 2"/>
    <property type="match status" value="1"/>
</dbReference>
<evidence type="ECO:0000256" key="1">
    <source>
        <dbReference type="ARBA" id="ARBA00000086"/>
    </source>
</evidence>
<accession>A0A1F7IA80</accession>
<dbReference type="Gene3D" id="1.10.1670.40">
    <property type="match status" value="1"/>
</dbReference>
<evidence type="ECO:0000259" key="6">
    <source>
        <dbReference type="SMART" id="SM00278"/>
    </source>
</evidence>
<evidence type="ECO:0000256" key="3">
    <source>
        <dbReference type="ARBA" id="ARBA00012000"/>
    </source>
</evidence>
<dbReference type="AlphaFoldDB" id="A0A1F7IA80"/>
<dbReference type="Proteomes" id="UP000179270">
    <property type="component" value="Unassembled WGS sequence"/>
</dbReference>
<comment type="similarity">
    <text evidence="2">Belongs to the alkylbase DNA glycosidase AlkA family.</text>
</comment>
<evidence type="ECO:0000256" key="4">
    <source>
        <dbReference type="ARBA" id="ARBA00022763"/>
    </source>
</evidence>
<dbReference type="PANTHER" id="PTHR43003">
    <property type="entry name" value="DNA-3-METHYLADENINE GLYCOSYLASE"/>
    <property type="match status" value="1"/>
</dbReference>
<evidence type="ECO:0000313" key="8">
    <source>
        <dbReference type="EMBL" id="OGK40275.1"/>
    </source>
</evidence>
<reference evidence="8 9" key="1">
    <citation type="journal article" date="2016" name="Nat. Commun.">
        <title>Thousands of microbial genomes shed light on interconnected biogeochemical processes in an aquifer system.</title>
        <authorList>
            <person name="Anantharaman K."/>
            <person name="Brown C.T."/>
            <person name="Hug L.A."/>
            <person name="Sharon I."/>
            <person name="Castelle C.J."/>
            <person name="Probst A.J."/>
            <person name="Thomas B.C."/>
            <person name="Singh A."/>
            <person name="Wilkins M.J."/>
            <person name="Karaoz U."/>
            <person name="Brodie E.L."/>
            <person name="Williams K.H."/>
            <person name="Hubbard S.S."/>
            <person name="Banfield J.F."/>
        </authorList>
    </citation>
    <scope>NUCLEOTIDE SEQUENCE [LARGE SCALE GENOMIC DNA]</scope>
</reference>
<dbReference type="SMART" id="SM00278">
    <property type="entry name" value="HhH1"/>
    <property type="match status" value="1"/>
</dbReference>
<comment type="caution">
    <text evidence="8">The sequence shown here is derived from an EMBL/GenBank/DDBJ whole genome shotgun (WGS) entry which is preliminary data.</text>
</comment>
<dbReference type="SMART" id="SM00478">
    <property type="entry name" value="ENDO3c"/>
    <property type="match status" value="1"/>
</dbReference>
<dbReference type="EC" id="3.2.2.21" evidence="3"/>
<dbReference type="InterPro" id="IPR011257">
    <property type="entry name" value="DNA_glycosylase"/>
</dbReference>
<comment type="catalytic activity">
    <reaction evidence="1">
        <text>Hydrolysis of alkylated DNA, releasing 3-methyladenine, 3-methylguanine, 7-methylguanine and 7-methyladenine.</text>
        <dbReference type="EC" id="3.2.2.21"/>
    </reaction>
</comment>
<dbReference type="InterPro" id="IPR003265">
    <property type="entry name" value="HhH-GPD_domain"/>
</dbReference>
<dbReference type="Pfam" id="PF00730">
    <property type="entry name" value="HhH-GPD"/>
    <property type="match status" value="1"/>
</dbReference>
<feature type="domain" description="Helix-hairpin-helix DNA-binding motif class 1" evidence="6">
    <location>
        <begin position="127"/>
        <end position="146"/>
    </location>
</feature>
<keyword evidence="4" id="KW-0227">DNA damage</keyword>
<sequence>MFYNIRVDKKIIEHFKKADLILYSIIEKVGISGPKVSDDYFYDLCEIIINQQLSDKAAATIFGRFKKLFLQEKITPKMLLKLSDKKIRSCGTSNSKVSFLKDLAAKVLKNDLKLNKLDKLSDDLVIKELTKVKGIGPWTAEMFLMFTLGREDIFSHGDLGLKNAIKKLYKFKKEPTRKQIEKIVEIWKPYRTYASRILWKSLEIK</sequence>
<dbReference type="GO" id="GO:0043916">
    <property type="term" value="F:DNA-7-methylguanine glycosylase activity"/>
    <property type="evidence" value="ECO:0007669"/>
    <property type="project" value="TreeGrafter"/>
</dbReference>
<dbReference type="GO" id="GO:0006307">
    <property type="term" value="P:DNA alkylation repair"/>
    <property type="evidence" value="ECO:0007669"/>
    <property type="project" value="TreeGrafter"/>
</dbReference>
<dbReference type="FunFam" id="1.10.340.30:FF:000004">
    <property type="entry name" value="DNA-3-methyladenine glycosylase II"/>
    <property type="match status" value="1"/>
</dbReference>
<evidence type="ECO:0000313" key="9">
    <source>
        <dbReference type="Proteomes" id="UP000179270"/>
    </source>
</evidence>
<dbReference type="EMBL" id="MGAF01000034">
    <property type="protein sequence ID" value="OGK40275.1"/>
    <property type="molecule type" value="Genomic_DNA"/>
</dbReference>
<dbReference type="STRING" id="1802055.A3A74_07255"/>
<protein>
    <recommendedName>
        <fullName evidence="3">DNA-3-methyladenine glycosylase II</fullName>
        <ecNumber evidence="3">3.2.2.21</ecNumber>
    </recommendedName>
</protein>
<proteinExistence type="inferred from homology"/>
<dbReference type="PANTHER" id="PTHR43003:SF5">
    <property type="entry name" value="DNA-3-METHYLADENINE GLYCOSYLASE"/>
    <property type="match status" value="1"/>
</dbReference>
<dbReference type="SUPFAM" id="SSF48150">
    <property type="entry name" value="DNA-glycosylase"/>
    <property type="match status" value="1"/>
</dbReference>
<evidence type="ECO:0000259" key="7">
    <source>
        <dbReference type="SMART" id="SM00478"/>
    </source>
</evidence>
<keyword evidence="5" id="KW-0234">DNA repair</keyword>
<dbReference type="CDD" id="cd00056">
    <property type="entry name" value="ENDO3c"/>
    <property type="match status" value="1"/>
</dbReference>
<dbReference type="GO" id="GO:0005737">
    <property type="term" value="C:cytoplasm"/>
    <property type="evidence" value="ECO:0007669"/>
    <property type="project" value="TreeGrafter"/>
</dbReference>
<feature type="domain" description="HhH-GPD" evidence="7">
    <location>
        <begin position="49"/>
        <end position="203"/>
    </location>
</feature>
<organism evidence="8 9">
    <name type="scientific">Candidatus Roizmanbacteria bacterium RIFCSPLOWO2_01_FULL_35_13</name>
    <dbReference type="NCBI Taxonomy" id="1802055"/>
    <lineage>
        <taxon>Bacteria</taxon>
        <taxon>Candidatus Roizmaniibacteriota</taxon>
    </lineage>
</organism>
<gene>
    <name evidence="8" type="ORF">A3A74_07255</name>
</gene>
<evidence type="ECO:0000256" key="5">
    <source>
        <dbReference type="ARBA" id="ARBA00023204"/>
    </source>
</evidence>
<name>A0A1F7IA80_9BACT</name>
<dbReference type="InterPro" id="IPR003583">
    <property type="entry name" value="Hlx-hairpin-Hlx_DNA-bd_motif"/>
</dbReference>
<dbReference type="InterPro" id="IPR051912">
    <property type="entry name" value="Alkylbase_DNA_Glycosylase/TA"/>
</dbReference>
<dbReference type="GO" id="GO:0008725">
    <property type="term" value="F:DNA-3-methyladenine glycosylase activity"/>
    <property type="evidence" value="ECO:0007669"/>
    <property type="project" value="TreeGrafter"/>
</dbReference>
<evidence type="ECO:0000256" key="2">
    <source>
        <dbReference type="ARBA" id="ARBA00010817"/>
    </source>
</evidence>
<dbReference type="GO" id="GO:0032993">
    <property type="term" value="C:protein-DNA complex"/>
    <property type="evidence" value="ECO:0007669"/>
    <property type="project" value="TreeGrafter"/>
</dbReference>
<dbReference type="GO" id="GO:0032131">
    <property type="term" value="F:alkylated DNA binding"/>
    <property type="evidence" value="ECO:0007669"/>
    <property type="project" value="TreeGrafter"/>
</dbReference>
<dbReference type="GO" id="GO:0006285">
    <property type="term" value="P:base-excision repair, AP site formation"/>
    <property type="evidence" value="ECO:0007669"/>
    <property type="project" value="TreeGrafter"/>
</dbReference>